<keyword evidence="1" id="KW-0472">Membrane</keyword>
<dbReference type="OrthoDB" id="2663920at2"/>
<feature type="transmembrane region" description="Helical" evidence="1">
    <location>
        <begin position="75"/>
        <end position="98"/>
    </location>
</feature>
<evidence type="ECO:0000313" key="2">
    <source>
        <dbReference type="EMBL" id="KJD44221.1"/>
    </source>
</evidence>
<dbReference type="EMBL" id="JTHP01000039">
    <property type="protein sequence ID" value="KJD44221.1"/>
    <property type="molecule type" value="Genomic_DNA"/>
</dbReference>
<name>A0A0D7WYE4_9BACL</name>
<dbReference type="AlphaFoldDB" id="A0A0D7WYE4"/>
<evidence type="ECO:0000313" key="3">
    <source>
        <dbReference type="Proteomes" id="UP000032534"/>
    </source>
</evidence>
<dbReference type="PATRIC" id="fig|159743.3.peg.4008"/>
<accession>A0A0D7WYE4</accession>
<sequence>MSTMLNMLRTLMIVILSLVQILSLPVTFHAEDTTQSLQFTAGSSLMPIVEASSLETDSHGLEHHSKPAIRKSSSVLHLVIATAKSLPFVILVALVLLLSIPKLRLPFIPVIYKLKKQLYLFPIKFTSSYVA</sequence>
<keyword evidence="1" id="KW-1133">Transmembrane helix</keyword>
<keyword evidence="1" id="KW-0812">Transmembrane</keyword>
<dbReference type="Proteomes" id="UP000032534">
    <property type="component" value="Unassembled WGS sequence"/>
</dbReference>
<protein>
    <submittedName>
        <fullName evidence="2">Uncharacterized protein</fullName>
    </submittedName>
</protein>
<reference evidence="2 3" key="1">
    <citation type="submission" date="2014-11" db="EMBL/GenBank/DDBJ databases">
        <title>Draft Genome Sequences of Paenibacillus polymyxa NRRL B-30509 and Paenibacillus terrae NRRL B-30644, Strains from a Poultry Environment that Produce Tridecaptin A and Paenicidins.</title>
        <authorList>
            <person name="van Belkum M.J."/>
            <person name="Lohans C.T."/>
            <person name="Vederas J.C."/>
        </authorList>
    </citation>
    <scope>NUCLEOTIDE SEQUENCE [LARGE SCALE GENOMIC DNA]</scope>
    <source>
        <strain evidence="2 3">NRRL B-30644</strain>
    </source>
</reference>
<gene>
    <name evidence="2" type="ORF">QD47_18010</name>
</gene>
<keyword evidence="3" id="KW-1185">Reference proteome</keyword>
<comment type="caution">
    <text evidence="2">The sequence shown here is derived from an EMBL/GenBank/DDBJ whole genome shotgun (WGS) entry which is preliminary data.</text>
</comment>
<evidence type="ECO:0000256" key="1">
    <source>
        <dbReference type="SAM" id="Phobius"/>
    </source>
</evidence>
<organism evidence="2 3">
    <name type="scientific">Paenibacillus terrae</name>
    <dbReference type="NCBI Taxonomy" id="159743"/>
    <lineage>
        <taxon>Bacteria</taxon>
        <taxon>Bacillati</taxon>
        <taxon>Bacillota</taxon>
        <taxon>Bacilli</taxon>
        <taxon>Bacillales</taxon>
        <taxon>Paenibacillaceae</taxon>
        <taxon>Paenibacillus</taxon>
    </lineage>
</organism>
<dbReference type="RefSeq" id="WP_044647431.1">
    <property type="nucleotide sequence ID" value="NZ_JTHP01000039.1"/>
</dbReference>
<proteinExistence type="predicted"/>